<dbReference type="Proteomes" id="UP000232693">
    <property type="component" value="Chromosome"/>
</dbReference>
<reference evidence="17 18" key="1">
    <citation type="submission" date="2017-12" db="EMBL/GenBank/DDBJ databases">
        <title>Kangiella profundi FT102 completed genome.</title>
        <authorList>
            <person name="Xu J."/>
            <person name="Wang J."/>
            <person name="Lu Y."/>
        </authorList>
    </citation>
    <scope>NUCLEOTIDE SEQUENCE [LARGE SCALE GENOMIC DNA]</scope>
    <source>
        <strain evidence="17 18">FT102</strain>
    </source>
</reference>
<dbReference type="Gene3D" id="6.10.340.10">
    <property type="match status" value="1"/>
</dbReference>
<evidence type="ECO:0000256" key="9">
    <source>
        <dbReference type="ARBA" id="ARBA00022741"/>
    </source>
</evidence>
<keyword evidence="14" id="KW-0472">Membrane</keyword>
<evidence type="ECO:0000256" key="16">
    <source>
        <dbReference type="PROSITE-ProRule" id="PRU00169"/>
    </source>
</evidence>
<dbReference type="GO" id="GO:0000155">
    <property type="term" value="F:phosphorelay sensor kinase activity"/>
    <property type="evidence" value="ECO:0007669"/>
    <property type="project" value="InterPro"/>
</dbReference>
<comment type="catalytic activity">
    <reaction evidence="1">
        <text>ATP + protein L-histidine = ADP + protein N-phospho-L-histidine.</text>
        <dbReference type="EC" id="2.7.13.3"/>
    </reaction>
</comment>
<dbReference type="SUPFAM" id="SSF47384">
    <property type="entry name" value="Homodimeric domain of signal transducing histidine kinase"/>
    <property type="match status" value="1"/>
</dbReference>
<keyword evidence="9" id="KW-0547">Nucleotide-binding</keyword>
<dbReference type="CDD" id="cd16922">
    <property type="entry name" value="HATPase_EvgS-ArcB-TorS-like"/>
    <property type="match status" value="1"/>
</dbReference>
<organism evidence="17 18">
    <name type="scientific">Kangiella profundi</name>
    <dbReference type="NCBI Taxonomy" id="1561924"/>
    <lineage>
        <taxon>Bacteria</taxon>
        <taxon>Pseudomonadati</taxon>
        <taxon>Pseudomonadota</taxon>
        <taxon>Gammaproteobacteria</taxon>
        <taxon>Kangiellales</taxon>
        <taxon>Kangiellaceae</taxon>
        <taxon>Kangiella</taxon>
    </lineage>
</organism>
<evidence type="ECO:0000256" key="5">
    <source>
        <dbReference type="ARBA" id="ARBA00022519"/>
    </source>
</evidence>
<comment type="subcellular location">
    <subcellularLocation>
        <location evidence="2">Cell inner membrane</location>
        <topology evidence="2">Multi-pass membrane protein</topology>
    </subcellularLocation>
</comment>
<evidence type="ECO:0000256" key="4">
    <source>
        <dbReference type="ARBA" id="ARBA00022475"/>
    </source>
</evidence>
<dbReference type="SUPFAM" id="SSF52172">
    <property type="entry name" value="CheY-like"/>
    <property type="match status" value="2"/>
</dbReference>
<dbReference type="InterPro" id="IPR036641">
    <property type="entry name" value="HPT_dom_sf"/>
</dbReference>
<dbReference type="Gene3D" id="3.40.50.2300">
    <property type="match status" value="2"/>
</dbReference>
<dbReference type="InterPro" id="IPR036890">
    <property type="entry name" value="HATPase_C_sf"/>
</dbReference>
<evidence type="ECO:0000313" key="18">
    <source>
        <dbReference type="Proteomes" id="UP000232693"/>
    </source>
</evidence>
<evidence type="ECO:0000256" key="10">
    <source>
        <dbReference type="ARBA" id="ARBA00022777"/>
    </source>
</evidence>
<dbReference type="Pfam" id="PF01627">
    <property type="entry name" value="Hpt"/>
    <property type="match status" value="1"/>
</dbReference>
<dbReference type="CDD" id="cd00088">
    <property type="entry name" value="HPT"/>
    <property type="match status" value="1"/>
</dbReference>
<dbReference type="CDD" id="cd17546">
    <property type="entry name" value="REC_hyHK_CKI1_RcsC-like"/>
    <property type="match status" value="1"/>
</dbReference>
<keyword evidence="5" id="KW-0997">Cell inner membrane</keyword>
<dbReference type="OrthoDB" id="9797243at2"/>
<dbReference type="Gene3D" id="1.10.287.130">
    <property type="match status" value="1"/>
</dbReference>
<dbReference type="SMART" id="SM00304">
    <property type="entry name" value="HAMP"/>
    <property type="match status" value="1"/>
</dbReference>
<evidence type="ECO:0000313" key="17">
    <source>
        <dbReference type="EMBL" id="AUD78429.1"/>
    </source>
</evidence>
<dbReference type="GO" id="GO:0005524">
    <property type="term" value="F:ATP binding"/>
    <property type="evidence" value="ECO:0007669"/>
    <property type="project" value="UniProtKB-KW"/>
</dbReference>
<dbReference type="InterPro" id="IPR019247">
    <property type="entry name" value="Histidine_kinase_BarA_N"/>
</dbReference>
<dbReference type="PANTHER" id="PTHR45339:SF1">
    <property type="entry name" value="HYBRID SIGNAL TRANSDUCTION HISTIDINE KINASE J"/>
    <property type="match status" value="1"/>
</dbReference>
<dbReference type="SMART" id="SM00448">
    <property type="entry name" value="REC"/>
    <property type="match status" value="1"/>
</dbReference>
<protein>
    <recommendedName>
        <fullName evidence="3">histidine kinase</fullName>
        <ecNumber evidence="3">2.7.13.3</ecNumber>
    </recommendedName>
</protein>
<keyword evidence="4" id="KW-1003">Cell membrane</keyword>
<sequence length="950" mass="106250">MKDWGISKRIMTLALTPTILVALLLGTLFISNHINDSKYSLTARGKTIATHLALASEYGLITLDEKNLAEMAQAARDNDKDLIAVAIFDQNNRVLASVGSAETLSVMSIDNPYSLARSGSSNNLMRFARTAESEQGKLFYAPIISKFPETYESWQNYSQANAQLLGYVAVMMTDEFSAISRYNTVLTTLFITLIGLLIGGFLARRMSMSVTTPIEKMVEGINRIKDGRLDTRIESEASAELLTLQEGINLMAENMEHNQDEMQLAVDQATEDLRETLETLEVNNLELDIARRQALEASRVKTEFLANMSHEIRTPMNGVIGFTELLLKTELNNKQKDFLFDIKRSATSLLSIIDDILDYSKIEAGKMSFERYPFDLRECVDDIFRMLGPNANKKGIELVSLIYSDVPKALLGDPIRIKQIITNLVNNAIKFTKSGSVELYAEVESENKKGLKLKIQVKDSGIGLTQDQQRNLFKAFSQADSSTKREFGGTGLGLVISKSLVEKMGGNIGVNSTQGEGSTFWFTLQCERTDALPEDGLTGEFLANKSVLVFDPHPSTRLSITQILEEWGMLVRSFDKIDDLMTEIDLYSQSGKSIELIIIGGQRFRRRQQQLEYICNKAQTQLYCPVITFTTAGNADFLEHLHSIGVNRAMTKPVTHRALYNSLIELLKTPSIHSSKEPAEVPVGDASLLKDLYVLAVDDNPANLRLVTTLLQDLNIKVDAAESGMQAVSLSKNKVYDAILMDIQMPEMDGLEATRTIRANRTNLNTPIIALTAHAMASEREQLLEAGMDDYMTKPVSEQALVNLLLKWTQAASDINPTPTQEQESEDENRNQSLDWSLSLKLANNNEQLAIDMLKMLVDSNFETGRNIHAAYQSQDFDQLLQHVHKLHGASCYVGTPKLKHLSNVYETLLKKQQYNKLEELHEQLLAELEVINKEAERFLKPEKPETADN</sequence>
<dbReference type="PROSITE" id="PS50894">
    <property type="entry name" value="HPT"/>
    <property type="match status" value="1"/>
</dbReference>
<name>A0A2K9AWZ0_9GAMM</name>
<keyword evidence="13" id="KW-0902">Two-component regulatory system</keyword>
<dbReference type="EMBL" id="CP025120">
    <property type="protein sequence ID" value="AUD78429.1"/>
    <property type="molecule type" value="Genomic_DNA"/>
</dbReference>
<dbReference type="EC" id="2.7.13.3" evidence="3"/>
<dbReference type="InterPro" id="IPR008207">
    <property type="entry name" value="Sig_transdc_His_kin_Hpt_dom"/>
</dbReference>
<evidence type="ECO:0000256" key="8">
    <source>
        <dbReference type="ARBA" id="ARBA00022692"/>
    </source>
</evidence>
<dbReference type="Gene3D" id="3.30.565.10">
    <property type="entry name" value="Histidine kinase-like ATPase, C-terminal domain"/>
    <property type="match status" value="1"/>
</dbReference>
<dbReference type="Pfam" id="PF00072">
    <property type="entry name" value="Response_reg"/>
    <property type="match status" value="1"/>
</dbReference>
<dbReference type="NCBIfam" id="NF008318">
    <property type="entry name" value="PRK11107.1"/>
    <property type="match status" value="1"/>
</dbReference>
<feature type="modified residue" description="4-aspartylphosphate" evidence="16">
    <location>
        <position position="742"/>
    </location>
</feature>
<keyword evidence="11" id="KW-0067">ATP-binding</keyword>
<dbReference type="InterPro" id="IPR005467">
    <property type="entry name" value="His_kinase_dom"/>
</dbReference>
<accession>A0A2K9AWZ0</accession>
<dbReference type="PROSITE" id="PS50109">
    <property type="entry name" value="HIS_KIN"/>
    <property type="match status" value="1"/>
</dbReference>
<dbReference type="InterPro" id="IPR036097">
    <property type="entry name" value="HisK_dim/P_sf"/>
</dbReference>
<dbReference type="FunFam" id="3.30.565.10:FF:000010">
    <property type="entry name" value="Sensor histidine kinase RcsC"/>
    <property type="match status" value="1"/>
</dbReference>
<keyword evidence="12" id="KW-1133">Transmembrane helix</keyword>
<evidence type="ECO:0000256" key="1">
    <source>
        <dbReference type="ARBA" id="ARBA00000085"/>
    </source>
</evidence>
<proteinExistence type="predicted"/>
<dbReference type="CDD" id="cd06225">
    <property type="entry name" value="HAMP"/>
    <property type="match status" value="1"/>
</dbReference>
<dbReference type="SUPFAM" id="SSF55874">
    <property type="entry name" value="ATPase domain of HSP90 chaperone/DNA topoisomerase II/histidine kinase"/>
    <property type="match status" value="1"/>
</dbReference>
<dbReference type="AlphaFoldDB" id="A0A2K9AWZ0"/>
<keyword evidence="6 16" id="KW-0597">Phosphoprotein</keyword>
<dbReference type="RefSeq" id="WP_106646300.1">
    <property type="nucleotide sequence ID" value="NZ_BMGO01000002.1"/>
</dbReference>
<comment type="caution">
    <text evidence="16">Lacks conserved residue(s) required for the propagation of feature annotation.</text>
</comment>
<dbReference type="Pfam" id="PF00672">
    <property type="entry name" value="HAMP"/>
    <property type="match status" value="1"/>
</dbReference>
<dbReference type="SUPFAM" id="SSF158472">
    <property type="entry name" value="HAMP domain-like"/>
    <property type="match status" value="1"/>
</dbReference>
<evidence type="ECO:0000256" key="11">
    <source>
        <dbReference type="ARBA" id="ARBA00022840"/>
    </source>
</evidence>
<dbReference type="Pfam" id="PF09984">
    <property type="entry name" value="sCache_4"/>
    <property type="match status" value="1"/>
</dbReference>
<dbReference type="InterPro" id="IPR003594">
    <property type="entry name" value="HATPase_dom"/>
</dbReference>
<feature type="modified residue" description="Phosphohistidine" evidence="15">
    <location>
        <position position="885"/>
    </location>
</feature>
<dbReference type="InterPro" id="IPR003661">
    <property type="entry name" value="HisK_dim/P_dom"/>
</dbReference>
<dbReference type="SMART" id="SM00388">
    <property type="entry name" value="HisKA"/>
    <property type="match status" value="1"/>
</dbReference>
<dbReference type="InterPro" id="IPR004358">
    <property type="entry name" value="Sig_transdc_His_kin-like_C"/>
</dbReference>
<evidence type="ECO:0000256" key="7">
    <source>
        <dbReference type="ARBA" id="ARBA00022679"/>
    </source>
</evidence>
<dbReference type="InterPro" id="IPR001789">
    <property type="entry name" value="Sig_transdc_resp-reg_receiver"/>
</dbReference>
<keyword evidence="18" id="KW-1185">Reference proteome</keyword>
<dbReference type="PROSITE" id="PS50110">
    <property type="entry name" value="RESPONSE_REGULATORY"/>
    <property type="match status" value="2"/>
</dbReference>
<evidence type="ECO:0000256" key="15">
    <source>
        <dbReference type="PROSITE-ProRule" id="PRU00110"/>
    </source>
</evidence>
<dbReference type="Gene3D" id="1.20.120.160">
    <property type="entry name" value="HPT domain"/>
    <property type="match status" value="1"/>
</dbReference>
<keyword evidence="10 17" id="KW-0418">Kinase</keyword>
<dbReference type="PANTHER" id="PTHR45339">
    <property type="entry name" value="HYBRID SIGNAL TRANSDUCTION HISTIDINE KINASE J"/>
    <property type="match status" value="1"/>
</dbReference>
<evidence type="ECO:0000256" key="14">
    <source>
        <dbReference type="ARBA" id="ARBA00023136"/>
    </source>
</evidence>
<dbReference type="GO" id="GO:0005886">
    <property type="term" value="C:plasma membrane"/>
    <property type="evidence" value="ECO:0007669"/>
    <property type="project" value="UniProtKB-SubCell"/>
</dbReference>
<dbReference type="PRINTS" id="PR00344">
    <property type="entry name" value="BCTRLSENSOR"/>
</dbReference>
<dbReference type="SMART" id="SM00387">
    <property type="entry name" value="HATPase_c"/>
    <property type="match status" value="1"/>
</dbReference>
<dbReference type="PROSITE" id="PS50885">
    <property type="entry name" value="HAMP"/>
    <property type="match status" value="1"/>
</dbReference>
<dbReference type="SUPFAM" id="SSF47226">
    <property type="entry name" value="Histidine-containing phosphotransfer domain, HPT domain"/>
    <property type="match status" value="1"/>
</dbReference>
<evidence type="ECO:0000256" key="2">
    <source>
        <dbReference type="ARBA" id="ARBA00004429"/>
    </source>
</evidence>
<dbReference type="CDD" id="cd00082">
    <property type="entry name" value="HisKA"/>
    <property type="match status" value="1"/>
</dbReference>
<evidence type="ECO:0000256" key="3">
    <source>
        <dbReference type="ARBA" id="ARBA00012438"/>
    </source>
</evidence>
<dbReference type="InterPro" id="IPR011006">
    <property type="entry name" value="CheY-like_superfamily"/>
</dbReference>
<dbReference type="Pfam" id="PF00512">
    <property type="entry name" value="HisKA"/>
    <property type="match status" value="1"/>
</dbReference>
<dbReference type="InterPro" id="IPR003660">
    <property type="entry name" value="HAMP_dom"/>
</dbReference>
<keyword evidence="8" id="KW-0812">Transmembrane</keyword>
<evidence type="ECO:0000256" key="6">
    <source>
        <dbReference type="ARBA" id="ARBA00022553"/>
    </source>
</evidence>
<dbReference type="Pfam" id="PF02518">
    <property type="entry name" value="HATPase_c"/>
    <property type="match status" value="1"/>
</dbReference>
<evidence type="ECO:0000256" key="13">
    <source>
        <dbReference type="ARBA" id="ARBA00023012"/>
    </source>
</evidence>
<evidence type="ECO:0000256" key="12">
    <source>
        <dbReference type="ARBA" id="ARBA00022989"/>
    </source>
</evidence>
<dbReference type="FunFam" id="1.10.287.130:FF:000003">
    <property type="entry name" value="Histidine kinase"/>
    <property type="match status" value="1"/>
</dbReference>
<dbReference type="KEGG" id="kpd:CW740_03850"/>
<gene>
    <name evidence="17" type="ORF">CW740_03850</name>
</gene>
<keyword evidence="7" id="KW-0808">Transferase</keyword>